<accession>A0ABP8DDK9</accession>
<dbReference type="InterPro" id="IPR000157">
    <property type="entry name" value="TIR_dom"/>
</dbReference>
<dbReference type="NCBIfam" id="NF047398">
    <property type="entry name" value="AAA_KGGVGR"/>
    <property type="match status" value="1"/>
</dbReference>
<dbReference type="SUPFAM" id="SSF52200">
    <property type="entry name" value="Toll/Interleukin receptor TIR domain"/>
    <property type="match status" value="1"/>
</dbReference>
<dbReference type="Gene3D" id="1.25.40.10">
    <property type="entry name" value="Tetratricopeptide repeat domain"/>
    <property type="match status" value="2"/>
</dbReference>
<dbReference type="Proteomes" id="UP001500620">
    <property type="component" value="Unassembled WGS sequence"/>
</dbReference>
<name>A0ABP8DDK9_9ACTN</name>
<feature type="domain" description="AAA" evidence="2">
    <location>
        <begin position="13"/>
        <end position="50"/>
    </location>
</feature>
<evidence type="ECO:0000259" key="2">
    <source>
        <dbReference type="Pfam" id="PF13614"/>
    </source>
</evidence>
<comment type="caution">
    <text evidence="5">The sequence shown here is derived from an EMBL/GenBank/DDBJ whole genome shotgun (WGS) entry which is preliminary data.</text>
</comment>
<dbReference type="InterPro" id="IPR011990">
    <property type="entry name" value="TPR-like_helical_dom_sf"/>
</dbReference>
<dbReference type="NCBIfam" id="NF040586">
    <property type="entry name" value="FxSxx_TPR"/>
    <property type="match status" value="1"/>
</dbReference>
<evidence type="ECO:0000313" key="5">
    <source>
        <dbReference type="EMBL" id="GAA4253302.1"/>
    </source>
</evidence>
<dbReference type="Pfam" id="PF13614">
    <property type="entry name" value="AAA_31"/>
    <property type="match status" value="1"/>
</dbReference>
<dbReference type="InterPro" id="IPR035897">
    <property type="entry name" value="Toll_tir_struct_dom_sf"/>
</dbReference>
<organism evidence="5 6">
    <name type="scientific">Dactylosporangium darangshiense</name>
    <dbReference type="NCBI Taxonomy" id="579108"/>
    <lineage>
        <taxon>Bacteria</taxon>
        <taxon>Bacillati</taxon>
        <taxon>Actinomycetota</taxon>
        <taxon>Actinomycetes</taxon>
        <taxon>Micromonosporales</taxon>
        <taxon>Micromonosporaceae</taxon>
        <taxon>Dactylosporangium</taxon>
    </lineage>
</organism>
<keyword evidence="6" id="KW-1185">Reference proteome</keyword>
<reference evidence="6" key="1">
    <citation type="journal article" date="2019" name="Int. J. Syst. Evol. Microbiol.">
        <title>The Global Catalogue of Microorganisms (GCM) 10K type strain sequencing project: providing services to taxonomists for standard genome sequencing and annotation.</title>
        <authorList>
            <consortium name="The Broad Institute Genomics Platform"/>
            <consortium name="The Broad Institute Genome Sequencing Center for Infectious Disease"/>
            <person name="Wu L."/>
            <person name="Ma J."/>
        </authorList>
    </citation>
    <scope>NUCLEOTIDE SEQUENCE [LARGE SCALE GENOMIC DNA]</scope>
    <source>
        <strain evidence="6">JCM 17441</strain>
    </source>
</reference>
<evidence type="ECO:0000259" key="4">
    <source>
        <dbReference type="Pfam" id="PF25000"/>
    </source>
</evidence>
<dbReference type="InterPro" id="IPR056681">
    <property type="entry name" value="DUF7779"/>
</dbReference>
<dbReference type="SUPFAM" id="SSF48452">
    <property type="entry name" value="TPR-like"/>
    <property type="match status" value="3"/>
</dbReference>
<evidence type="ECO:0000313" key="6">
    <source>
        <dbReference type="Proteomes" id="UP001500620"/>
    </source>
</evidence>
<evidence type="ECO:0008006" key="7">
    <source>
        <dbReference type="Google" id="ProtNLM"/>
    </source>
</evidence>
<feature type="domain" description="DUF7779" evidence="4">
    <location>
        <begin position="733"/>
        <end position="822"/>
    </location>
</feature>
<dbReference type="InterPro" id="IPR025669">
    <property type="entry name" value="AAA_dom"/>
</dbReference>
<dbReference type="SUPFAM" id="SSF52540">
    <property type="entry name" value="P-loop containing nucleoside triphosphate hydrolases"/>
    <property type="match status" value="2"/>
</dbReference>
<dbReference type="Pfam" id="PF13424">
    <property type="entry name" value="TPR_12"/>
    <property type="match status" value="3"/>
</dbReference>
<dbReference type="Pfam" id="PF13676">
    <property type="entry name" value="TIR_2"/>
    <property type="match status" value="1"/>
</dbReference>
<dbReference type="RefSeq" id="WP_345130359.1">
    <property type="nucleotide sequence ID" value="NZ_BAABAT010000015.1"/>
</dbReference>
<dbReference type="InterPro" id="IPR027417">
    <property type="entry name" value="P-loop_NTPase"/>
</dbReference>
<dbReference type="InterPro" id="IPR053137">
    <property type="entry name" value="NLR-like"/>
</dbReference>
<evidence type="ECO:0000259" key="3">
    <source>
        <dbReference type="Pfam" id="PF13676"/>
    </source>
</evidence>
<dbReference type="PANTHER" id="PTHR46082">
    <property type="entry name" value="ATP/GTP-BINDING PROTEIN-RELATED"/>
    <property type="match status" value="1"/>
</dbReference>
<feature type="domain" description="NB-ARC" evidence="1">
    <location>
        <begin position="504"/>
        <end position="659"/>
    </location>
</feature>
<dbReference type="Pfam" id="PF13374">
    <property type="entry name" value="TPR_10"/>
    <property type="match status" value="2"/>
</dbReference>
<dbReference type="EMBL" id="BAABAT010000015">
    <property type="protein sequence ID" value="GAA4253302.1"/>
    <property type="molecule type" value="Genomic_DNA"/>
</dbReference>
<dbReference type="PANTHER" id="PTHR46082:SF6">
    <property type="entry name" value="AAA+ ATPASE DOMAIN-CONTAINING PROTEIN-RELATED"/>
    <property type="match status" value="1"/>
</dbReference>
<evidence type="ECO:0000259" key="1">
    <source>
        <dbReference type="Pfam" id="PF00931"/>
    </source>
</evidence>
<protein>
    <recommendedName>
        <fullName evidence="7">ATP/GTP-binding protein</fullName>
    </recommendedName>
</protein>
<gene>
    <name evidence="5" type="ORF">GCM10022255_053630</name>
</gene>
<dbReference type="InterPro" id="IPR002182">
    <property type="entry name" value="NB-ARC"/>
</dbReference>
<dbReference type="Pfam" id="PF25000">
    <property type="entry name" value="DUF7779"/>
    <property type="match status" value="1"/>
</dbReference>
<dbReference type="Gene3D" id="3.40.50.300">
    <property type="entry name" value="P-loop containing nucleotide triphosphate hydrolases"/>
    <property type="match status" value="2"/>
</dbReference>
<proteinExistence type="predicted"/>
<dbReference type="Pfam" id="PF00931">
    <property type="entry name" value="NB-ARC"/>
    <property type="match status" value="1"/>
</dbReference>
<sequence>MTATDEAPAASGRIVTFYSYKGGSGRTMTLANVAWILASNGYRVLVVDWDLESPGLHRYFHPFLLDKELRNSPGVIEMLTDFVTAALQPDRDDDLGWIDAQAQVLDHAVSLEWRFPGKGGVDLLPSGRQTRSYAAAVSTFDWPKFYDRLPGAAFIDALARNMRQHYDYVLVDSRTGLSDAAGVCTVLLPDVVVNCFTLSIQSVDGAVAVSESIRHQRRGRALRFLPVLMRVEDAEQVKLEIGRDHARRRFRPFLDHANPDEANRYWGDVEVPYKPYFAYEEILATFAERPRLETSLLAAFERLVGVLTEGSVREMPAMDEAERRRWLYEFERPRPTSASDVLISYAAVDRMWAEWIKQRLVDIDMRVALLDIDSVTGPHFVAEMERRLTTVGRTLVLLSKDYVSSPQAAPLWTLLDSRTSAGAPAVVPIRLDATRITPPFTERLPAELANQPRERAHEALLTAMGAPLHTALLEPDDDGPRFPGAPPPIWNVPQRNPAFTGRRDTLEQLRDRLSASANVVSPQALYGLGGVGKTQVAIEYAHRFAADYDLVWWISAEQVSQVRSALGELARELKLQEADTLGESVRMVREALRQGRPYRRWLLIFDNVGEPETIREFIPQGAGHVLLTSRNQEWTQDAQVVEINTFSRAESVTFLTRRVTGLAVADAEAVANRLGDLPLAIEQAAAWLSETGMPVSRYLELLDTQPLRILDENPPIGYDRSTAATWQLSLEQLRRQSPAAAKLLEICAFFAPEPIPTRLLYTPRFTQPLLEFDPALHDPIRQGRLMRQIGRYALASVDTGQTIMQIHRLVQAVIQDSLSPQEREENRRHVYQVLATAERSDPDEVSSWPAYARLLPHVRGSRANYSSDMQVRLFVVDVVRYLWSRGDFSSSQELAEETVELWRADSRIGEDQVTLLLDFHLGNALRSQAMFDRALEIDQHALARLKETVEEEDDPYIVMTAGGVAADLRALGRFEEARGLAEETYDRAQRTFGEDHDRTLSAENNLAVSLRLVGDFRGAAAYDEDTLARRRRIFGDRNLNTLLAANNYAHDLRAIGRLDESRELLETTLQSYRGLLGDSAPATLRAAKNMAVTLRKLGDIRSARQLTNDTLQRYRDLHGEEHPDTLSCLMNAAFEESALGNGDAAERVGRQVLTGYETLYDEKHPFRLAALNNLAIFARLNAKPEDARAFARQACDRFEQALGAEHPYTLSSRINLANLMFDDGDMHGAREVDEGVRASLEKVLGEENPDTLAAATNLVVSRRATHDPVGADELYMLTLERSRRALGENHPNTVALKEGRRLNCDISPPPT</sequence>
<dbReference type="Gene3D" id="3.40.50.10140">
    <property type="entry name" value="Toll/interleukin-1 receptor homology (TIR) domain"/>
    <property type="match status" value="1"/>
</dbReference>
<feature type="domain" description="TIR" evidence="3">
    <location>
        <begin position="341"/>
        <end position="458"/>
    </location>
</feature>